<evidence type="ECO:0000256" key="1">
    <source>
        <dbReference type="SAM" id="Phobius"/>
    </source>
</evidence>
<reference evidence="2 3" key="1">
    <citation type="submission" date="2020-03" db="EMBL/GenBank/DDBJ databases">
        <title>Genomic analysis of Bacteroides faecium CBA7301.</title>
        <authorList>
            <person name="Kim J."/>
            <person name="Roh S.W."/>
        </authorList>
    </citation>
    <scope>NUCLEOTIDE SEQUENCE [LARGE SCALE GENOMIC DNA]</scope>
    <source>
        <strain evidence="2 3">CBA7301</strain>
    </source>
</reference>
<keyword evidence="3" id="KW-1185">Reference proteome</keyword>
<feature type="transmembrane region" description="Helical" evidence="1">
    <location>
        <begin position="16"/>
        <end position="40"/>
    </location>
</feature>
<keyword evidence="1" id="KW-1133">Transmembrane helix</keyword>
<evidence type="ECO:0000313" key="3">
    <source>
        <dbReference type="Proteomes" id="UP000501780"/>
    </source>
</evidence>
<organism evidence="2 3">
    <name type="scientific">Bacteroides faecium</name>
    <dbReference type="NCBI Taxonomy" id="2715212"/>
    <lineage>
        <taxon>Bacteria</taxon>
        <taxon>Pseudomonadati</taxon>
        <taxon>Bacteroidota</taxon>
        <taxon>Bacteroidia</taxon>
        <taxon>Bacteroidales</taxon>
        <taxon>Bacteroidaceae</taxon>
        <taxon>Bacteroides</taxon>
    </lineage>
</organism>
<sequence length="82" mass="10013">MGIIDDFKMFLYWHKMLAYLIALGYIILIFVIFVLSLIIAQQNEDIDTLKYIDDNQYNTKIDEYPNKRKSEKKYHFIQIHHR</sequence>
<dbReference type="Proteomes" id="UP000501780">
    <property type="component" value="Chromosome"/>
</dbReference>
<dbReference type="EMBL" id="CP050831">
    <property type="protein sequence ID" value="QIU94585.1"/>
    <property type="molecule type" value="Genomic_DNA"/>
</dbReference>
<protein>
    <submittedName>
        <fullName evidence="2">Uncharacterized protein</fullName>
    </submittedName>
</protein>
<dbReference type="KEGG" id="bfc:BacF7301_10730"/>
<gene>
    <name evidence="2" type="ORF">BacF7301_10730</name>
</gene>
<dbReference type="AlphaFoldDB" id="A0A6H0KMS5"/>
<keyword evidence="1" id="KW-0472">Membrane</keyword>
<evidence type="ECO:0000313" key="2">
    <source>
        <dbReference type="EMBL" id="QIU94585.1"/>
    </source>
</evidence>
<accession>A0A6H0KMS5</accession>
<proteinExistence type="predicted"/>
<dbReference type="RefSeq" id="WP_167962640.1">
    <property type="nucleotide sequence ID" value="NZ_CP050831.1"/>
</dbReference>
<name>A0A6H0KMS5_9BACE</name>
<keyword evidence="1" id="KW-0812">Transmembrane</keyword>